<dbReference type="SUPFAM" id="SSF55781">
    <property type="entry name" value="GAF domain-like"/>
    <property type="match status" value="2"/>
</dbReference>
<dbReference type="PANTHER" id="PTHR43065">
    <property type="entry name" value="SENSOR HISTIDINE KINASE"/>
    <property type="match status" value="1"/>
</dbReference>
<dbReference type="PANTHER" id="PTHR43065:SF34">
    <property type="entry name" value="SPORULATION KINASE A"/>
    <property type="match status" value="1"/>
</dbReference>
<comment type="catalytic activity">
    <reaction evidence="1">
        <text>ATP + protein L-histidine = ADP + protein N-phospho-L-histidine.</text>
        <dbReference type="EC" id="2.7.13.3"/>
    </reaction>
</comment>
<dbReference type="Pfam" id="PF00512">
    <property type="entry name" value="HisKA"/>
    <property type="match status" value="1"/>
</dbReference>
<dbReference type="InterPro" id="IPR005467">
    <property type="entry name" value="His_kinase_dom"/>
</dbReference>
<evidence type="ECO:0000256" key="4">
    <source>
        <dbReference type="ARBA" id="ARBA00022679"/>
    </source>
</evidence>
<keyword evidence="4" id="KW-0808">Transferase</keyword>
<dbReference type="PROSITE" id="PS50109">
    <property type="entry name" value="HIS_KIN"/>
    <property type="match status" value="1"/>
</dbReference>
<keyword evidence="7" id="KW-0067">ATP-binding</keyword>
<sequence length="551" mass="61034">MDQQSRIGRLVKLTELIHKNQDVMALLDHVATAIQAEIVRVDVVGIYLPQSNGRYSCVCGKPEVVNGVSLVTLIVDPEKDQFVREIIESKRGIYVSNALDDRRLDPDKVKRLDIDSVLGLPIVYEDEVYGLMFMQNVGAKLHLTESDIQLVETFANMAAVALHNAKLISSQQALLFEKELLLDATRSLSYCSSFDEVVETSVRFLREALGMEKIGLQLYNPSQKKFRSLKTCCPIEELQQLILDDVKHPVFLGDPGGERGTLLLPLIATGDFLGAFAVCEYEEAQFTLQGSTHLAQSLADVTATALANLMRMEQLESQAIAERQQSEELLQKKDKLALVGQLAAGVAHEIRNPLASITGFVQLMQEGVINSRYLEIMKSELDRIELIISEFLVLAKPQAVRFAPCDLSQLLQNVVVLIESQATLNNVRIVTDLSPNLPRILGKENQLKQLFINIFKNAIEAMTHAPDAVLHIGVQPSERQDALSIHITDNGCGISPDRLAKLGEPFYTTKEKGTGLGMMVSYKIVADHQGNIEIFSEQGQGTRVTVTFPCQ</sequence>
<dbReference type="InterPro" id="IPR003018">
    <property type="entry name" value="GAF"/>
</dbReference>
<evidence type="ECO:0000256" key="2">
    <source>
        <dbReference type="ARBA" id="ARBA00012438"/>
    </source>
</evidence>
<gene>
    <name evidence="10" type="ORF">JJB07_00930</name>
</gene>
<dbReference type="InterPro" id="IPR003594">
    <property type="entry name" value="HATPase_dom"/>
</dbReference>
<dbReference type="CDD" id="cd00082">
    <property type="entry name" value="HisKA"/>
    <property type="match status" value="1"/>
</dbReference>
<evidence type="ECO:0000256" key="6">
    <source>
        <dbReference type="ARBA" id="ARBA00022777"/>
    </source>
</evidence>
<dbReference type="SUPFAM" id="SSF47384">
    <property type="entry name" value="Homodimeric domain of signal transducing histidine kinase"/>
    <property type="match status" value="1"/>
</dbReference>
<dbReference type="Gene3D" id="1.10.287.130">
    <property type="match status" value="1"/>
</dbReference>
<name>A0ABS1J4J1_9BACL</name>
<dbReference type="EC" id="2.7.13.3" evidence="2"/>
<protein>
    <recommendedName>
        <fullName evidence="2">histidine kinase</fullName>
        <ecNumber evidence="2">2.7.13.3</ecNumber>
    </recommendedName>
</protein>
<evidence type="ECO:0000313" key="10">
    <source>
        <dbReference type="EMBL" id="MBL0385194.1"/>
    </source>
</evidence>
<evidence type="ECO:0000256" key="3">
    <source>
        <dbReference type="ARBA" id="ARBA00022553"/>
    </source>
</evidence>
<evidence type="ECO:0000256" key="1">
    <source>
        <dbReference type="ARBA" id="ARBA00000085"/>
    </source>
</evidence>
<dbReference type="Pfam" id="PF02518">
    <property type="entry name" value="HATPase_c"/>
    <property type="match status" value="1"/>
</dbReference>
<dbReference type="InterPro" id="IPR036097">
    <property type="entry name" value="HisK_dim/P_sf"/>
</dbReference>
<evidence type="ECO:0000256" key="7">
    <source>
        <dbReference type="ARBA" id="ARBA00022840"/>
    </source>
</evidence>
<dbReference type="SMART" id="SM00388">
    <property type="entry name" value="HisKA"/>
    <property type="match status" value="1"/>
</dbReference>
<organism evidence="10 11">
    <name type="scientific">Tumebacillus amylolyticus</name>
    <dbReference type="NCBI Taxonomy" id="2801339"/>
    <lineage>
        <taxon>Bacteria</taxon>
        <taxon>Bacillati</taxon>
        <taxon>Bacillota</taxon>
        <taxon>Bacilli</taxon>
        <taxon>Bacillales</taxon>
        <taxon>Alicyclobacillaceae</taxon>
        <taxon>Tumebacillus</taxon>
    </lineage>
</organism>
<dbReference type="Gene3D" id="3.30.450.40">
    <property type="match status" value="2"/>
</dbReference>
<accession>A0ABS1J4J1</accession>
<evidence type="ECO:0000259" key="9">
    <source>
        <dbReference type="PROSITE" id="PS50109"/>
    </source>
</evidence>
<keyword evidence="5" id="KW-0547">Nucleotide-binding</keyword>
<feature type="domain" description="Histidine kinase" evidence="9">
    <location>
        <begin position="345"/>
        <end position="551"/>
    </location>
</feature>
<dbReference type="InterPro" id="IPR029016">
    <property type="entry name" value="GAF-like_dom_sf"/>
</dbReference>
<dbReference type="InterPro" id="IPR003661">
    <property type="entry name" value="HisK_dim/P_dom"/>
</dbReference>
<keyword evidence="3" id="KW-0597">Phosphoprotein</keyword>
<dbReference type="SMART" id="SM00065">
    <property type="entry name" value="GAF"/>
    <property type="match status" value="1"/>
</dbReference>
<dbReference type="Gene3D" id="3.30.565.10">
    <property type="entry name" value="Histidine kinase-like ATPase, C-terminal domain"/>
    <property type="match status" value="1"/>
</dbReference>
<dbReference type="EMBL" id="JAEQNB010000001">
    <property type="protein sequence ID" value="MBL0385194.1"/>
    <property type="molecule type" value="Genomic_DNA"/>
</dbReference>
<dbReference type="SMART" id="SM00387">
    <property type="entry name" value="HATPase_c"/>
    <property type="match status" value="1"/>
</dbReference>
<evidence type="ECO:0000256" key="8">
    <source>
        <dbReference type="ARBA" id="ARBA00023012"/>
    </source>
</evidence>
<reference evidence="10 11" key="1">
    <citation type="submission" date="2021-01" db="EMBL/GenBank/DDBJ databases">
        <title>Tumebacillus sp. strain ITR2 16S ribosomal RNA gene Genome sequencing and assembly.</title>
        <authorList>
            <person name="Kang M."/>
        </authorList>
    </citation>
    <scope>NUCLEOTIDE SEQUENCE [LARGE SCALE GENOMIC DNA]</scope>
    <source>
        <strain evidence="10 11">ITR2</strain>
    </source>
</reference>
<dbReference type="Proteomes" id="UP000602284">
    <property type="component" value="Unassembled WGS sequence"/>
</dbReference>
<keyword evidence="6" id="KW-0418">Kinase</keyword>
<evidence type="ECO:0000313" key="11">
    <source>
        <dbReference type="Proteomes" id="UP000602284"/>
    </source>
</evidence>
<proteinExistence type="predicted"/>
<dbReference type="InterPro" id="IPR036890">
    <property type="entry name" value="HATPase_C_sf"/>
</dbReference>
<keyword evidence="11" id="KW-1185">Reference proteome</keyword>
<dbReference type="InterPro" id="IPR004358">
    <property type="entry name" value="Sig_transdc_His_kin-like_C"/>
</dbReference>
<keyword evidence="8" id="KW-0902">Two-component regulatory system</keyword>
<evidence type="ECO:0000256" key="5">
    <source>
        <dbReference type="ARBA" id="ARBA00022741"/>
    </source>
</evidence>
<dbReference type="Pfam" id="PF01590">
    <property type="entry name" value="GAF"/>
    <property type="match status" value="1"/>
</dbReference>
<dbReference type="RefSeq" id="WP_201630359.1">
    <property type="nucleotide sequence ID" value="NZ_JAEQNB010000001.1"/>
</dbReference>
<dbReference type="SUPFAM" id="SSF55874">
    <property type="entry name" value="ATPase domain of HSP90 chaperone/DNA topoisomerase II/histidine kinase"/>
    <property type="match status" value="1"/>
</dbReference>
<comment type="caution">
    <text evidence="10">The sequence shown here is derived from an EMBL/GenBank/DDBJ whole genome shotgun (WGS) entry which is preliminary data.</text>
</comment>
<dbReference type="PRINTS" id="PR00344">
    <property type="entry name" value="BCTRLSENSOR"/>
</dbReference>